<proteinExistence type="predicted"/>
<sequence>MKILLTELLTVQDYSTARRRPAGVAGDGTAARRSRRAPRAVGDNGPMSSPRSAPTAGPASRGLPRGEVIGRYGTYADAQKAVDHLADEQFEVAKVAIVGNDLKSVEQVTGRLSYPRVAGQGALNGMVFGAFLGMILSLLGGEQWLPTLAVSVLMGGAFWMLLATVTYAMQRGRRDFTSTNQIVATSYDVVAAPEVAHRARQVLQGLRGLSGLPVPGAPAGPPQDRARPGQPGAPWQQGTQAAPPPGPRTQGSPHPAPRYGEAGAPGAPGGGTGEAWPRPAYGAGPAGGTPPHGQAPGGASPGGTPSGGAAPVAPPERSALFEDLPDGRPQYGIRLPQHGAPRPQDGAGGQGTGEFRGDGARDASAAEEPSGEDGPPAGGSSAAGPPR</sequence>
<keyword evidence="5" id="KW-1185">Reference proteome</keyword>
<feature type="transmembrane region" description="Helical" evidence="2">
    <location>
        <begin position="121"/>
        <end position="139"/>
    </location>
</feature>
<evidence type="ECO:0000256" key="1">
    <source>
        <dbReference type="SAM" id="MobiDB-lite"/>
    </source>
</evidence>
<feature type="region of interest" description="Disordered" evidence="1">
    <location>
        <begin position="208"/>
        <end position="387"/>
    </location>
</feature>
<keyword evidence="2" id="KW-0812">Transmembrane</keyword>
<evidence type="ECO:0000313" key="4">
    <source>
        <dbReference type="EMBL" id="GEO91476.1"/>
    </source>
</evidence>
<dbReference type="EMBL" id="BJZR01000013">
    <property type="protein sequence ID" value="GEO91476.1"/>
    <property type="molecule type" value="Genomic_DNA"/>
</dbReference>
<feature type="compositionally biased region" description="Low complexity" evidence="1">
    <location>
        <begin position="274"/>
        <end position="294"/>
    </location>
</feature>
<name>A0ABQ0X1I1_9MICC</name>
<dbReference type="Pfam" id="PF11181">
    <property type="entry name" value="YflT"/>
    <property type="match status" value="1"/>
</dbReference>
<accession>A0ABQ0X1I1</accession>
<dbReference type="Proteomes" id="UP000321155">
    <property type="component" value="Unassembled WGS sequence"/>
</dbReference>
<feature type="transmembrane region" description="Helical" evidence="2">
    <location>
        <begin position="145"/>
        <end position="168"/>
    </location>
</feature>
<gene>
    <name evidence="4" type="ORF">KFL01_07820</name>
</gene>
<evidence type="ECO:0000259" key="3">
    <source>
        <dbReference type="Pfam" id="PF11181"/>
    </source>
</evidence>
<comment type="caution">
    <text evidence="4">The sequence shown here is derived from an EMBL/GenBank/DDBJ whole genome shotgun (WGS) entry which is preliminary data.</text>
</comment>
<feature type="compositionally biased region" description="Gly residues" evidence="1">
    <location>
        <begin position="295"/>
        <end position="306"/>
    </location>
</feature>
<keyword evidence="2" id="KW-0472">Membrane</keyword>
<keyword evidence="2" id="KW-1133">Transmembrane helix</keyword>
<dbReference type="InterPro" id="IPR025889">
    <property type="entry name" value="GSP17M-like_dom"/>
</dbReference>
<organism evidence="4 5">
    <name type="scientific">Kocuria flava</name>
    <dbReference type="NCBI Taxonomy" id="446860"/>
    <lineage>
        <taxon>Bacteria</taxon>
        <taxon>Bacillati</taxon>
        <taxon>Actinomycetota</taxon>
        <taxon>Actinomycetes</taxon>
        <taxon>Micrococcales</taxon>
        <taxon>Micrococcaceae</taxon>
        <taxon>Kocuria</taxon>
    </lineage>
</organism>
<evidence type="ECO:0000313" key="5">
    <source>
        <dbReference type="Proteomes" id="UP000321155"/>
    </source>
</evidence>
<feature type="region of interest" description="Disordered" evidence="1">
    <location>
        <begin position="19"/>
        <end position="64"/>
    </location>
</feature>
<feature type="compositionally biased region" description="Low complexity" evidence="1">
    <location>
        <begin position="228"/>
        <end position="241"/>
    </location>
</feature>
<reference evidence="4 5" key="1">
    <citation type="submission" date="2019-07" db="EMBL/GenBank/DDBJ databases">
        <title>Whole genome shotgun sequence of Kocuria flava NBRC 107626.</title>
        <authorList>
            <person name="Hosoyama A."/>
            <person name="Uohara A."/>
            <person name="Ohji S."/>
            <person name="Ichikawa N."/>
        </authorList>
    </citation>
    <scope>NUCLEOTIDE SEQUENCE [LARGE SCALE GENOMIC DNA]</scope>
    <source>
        <strain evidence="4 5">NBRC 107626</strain>
    </source>
</reference>
<feature type="domain" description="General stress protein 17M-like" evidence="3">
    <location>
        <begin position="67"/>
        <end position="145"/>
    </location>
</feature>
<feature type="compositionally biased region" description="Low complexity" evidence="1">
    <location>
        <begin position="366"/>
        <end position="387"/>
    </location>
</feature>
<protein>
    <recommendedName>
        <fullName evidence="3">General stress protein 17M-like domain-containing protein</fullName>
    </recommendedName>
</protein>
<evidence type="ECO:0000256" key="2">
    <source>
        <dbReference type="SAM" id="Phobius"/>
    </source>
</evidence>